<dbReference type="EMBL" id="JAHXZJ010000963">
    <property type="protein sequence ID" value="KAH0556085.1"/>
    <property type="molecule type" value="Genomic_DNA"/>
</dbReference>
<proteinExistence type="predicted"/>
<evidence type="ECO:0000313" key="2">
    <source>
        <dbReference type="Proteomes" id="UP000826195"/>
    </source>
</evidence>
<dbReference type="AlphaFoldDB" id="A0AAV7IPQ0"/>
<feature type="non-terminal residue" evidence="1">
    <location>
        <position position="1"/>
    </location>
</feature>
<evidence type="ECO:0000313" key="1">
    <source>
        <dbReference type="EMBL" id="KAH0556085.1"/>
    </source>
</evidence>
<reference evidence="1 2" key="1">
    <citation type="journal article" date="2021" name="J. Hered.">
        <title>A chromosome-level genome assembly of the parasitoid wasp, Cotesia glomerata (Hymenoptera: Braconidae).</title>
        <authorList>
            <person name="Pinto B.J."/>
            <person name="Weis J.J."/>
            <person name="Gamble T."/>
            <person name="Ode P.J."/>
            <person name="Paul R."/>
            <person name="Zaspel J.M."/>
        </authorList>
    </citation>
    <scope>NUCLEOTIDE SEQUENCE [LARGE SCALE GENOMIC DNA]</scope>
    <source>
        <strain evidence="1">CgM1</strain>
    </source>
</reference>
<organism evidence="1 2">
    <name type="scientific">Cotesia glomerata</name>
    <name type="common">Lepidopteran parasitic wasp</name>
    <name type="synonym">Apanteles glomeratus</name>
    <dbReference type="NCBI Taxonomy" id="32391"/>
    <lineage>
        <taxon>Eukaryota</taxon>
        <taxon>Metazoa</taxon>
        <taxon>Ecdysozoa</taxon>
        <taxon>Arthropoda</taxon>
        <taxon>Hexapoda</taxon>
        <taxon>Insecta</taxon>
        <taxon>Pterygota</taxon>
        <taxon>Neoptera</taxon>
        <taxon>Endopterygota</taxon>
        <taxon>Hymenoptera</taxon>
        <taxon>Apocrita</taxon>
        <taxon>Ichneumonoidea</taxon>
        <taxon>Braconidae</taxon>
        <taxon>Microgastrinae</taxon>
        <taxon>Cotesia</taxon>
    </lineage>
</organism>
<gene>
    <name evidence="1" type="ORF">KQX54_000342</name>
</gene>
<evidence type="ECO:0008006" key="3">
    <source>
        <dbReference type="Google" id="ProtNLM"/>
    </source>
</evidence>
<accession>A0AAV7IPQ0</accession>
<keyword evidence="2" id="KW-1185">Reference proteome</keyword>
<comment type="caution">
    <text evidence="1">The sequence shown here is derived from an EMBL/GenBank/DDBJ whole genome shotgun (WGS) entry which is preliminary data.</text>
</comment>
<name>A0AAV7IPQ0_COTGL</name>
<protein>
    <recommendedName>
        <fullName evidence="3">CBS domain-containing protein</fullName>
    </recommendedName>
</protein>
<sequence length="102" mass="12079">VQIMQDFVLSFNDFSEALNATTNCRRAKKIMRTMWSKEDKKKMLVKYDPKKPDSTVVQETDYVKILKIMTALDEYKVIPVFKDNDRAIINIKTWVSEWLKQS</sequence>
<dbReference type="Proteomes" id="UP000826195">
    <property type="component" value="Unassembled WGS sequence"/>
</dbReference>